<comment type="caution">
    <text evidence="2">The sequence shown here is derived from an EMBL/GenBank/DDBJ whole genome shotgun (WGS) entry which is preliminary data.</text>
</comment>
<evidence type="ECO:0000313" key="3">
    <source>
        <dbReference type="Proteomes" id="UP000030528"/>
    </source>
</evidence>
<feature type="domain" description="General stress protein 17M-like" evidence="1">
    <location>
        <begin position="3"/>
        <end position="99"/>
    </location>
</feature>
<dbReference type="EMBL" id="AVPE01000009">
    <property type="protein sequence ID" value="KGX91637.1"/>
    <property type="molecule type" value="Genomic_DNA"/>
</dbReference>
<dbReference type="RefSeq" id="WP_026800636.1">
    <property type="nucleotide sequence ID" value="NZ_AULI01000009.1"/>
</dbReference>
<dbReference type="Proteomes" id="UP000030528">
    <property type="component" value="Unassembled WGS sequence"/>
</dbReference>
<dbReference type="Pfam" id="PF11181">
    <property type="entry name" value="YflT"/>
    <property type="match status" value="1"/>
</dbReference>
<proteinExistence type="predicted"/>
<protein>
    <submittedName>
        <fullName evidence="2">General stress protein</fullName>
    </submittedName>
</protein>
<sequence>MKPFVREYTNDEVLKDDVQKLSNNGIHKDNIYLMTHDDDRTERLADSTDANTVGLNEMNMKEAVGNLFNKKGDELRNKLQDLGFSASEAETYEERLDEGKVLLMVQDSSSVEHILN</sequence>
<dbReference type="STRING" id="1385510.GCA_000425205_02287"/>
<dbReference type="OrthoDB" id="2353304at2"/>
<evidence type="ECO:0000259" key="1">
    <source>
        <dbReference type="Pfam" id="PF11181"/>
    </source>
</evidence>
<reference evidence="2 3" key="1">
    <citation type="submission" date="2013-08" db="EMBL/GenBank/DDBJ databases">
        <authorList>
            <person name="Huang J."/>
            <person name="Wang G."/>
        </authorList>
    </citation>
    <scope>NUCLEOTIDE SEQUENCE [LARGE SCALE GENOMIC DNA]</scope>
    <source>
        <strain evidence="2 3">JSM 076056</strain>
    </source>
</reference>
<dbReference type="eggNOG" id="ENOG503371K">
    <property type="taxonomic scope" value="Bacteria"/>
</dbReference>
<organism evidence="2 3">
    <name type="scientific">Pontibacillus halophilus JSM 076056 = DSM 19796</name>
    <dbReference type="NCBI Taxonomy" id="1385510"/>
    <lineage>
        <taxon>Bacteria</taxon>
        <taxon>Bacillati</taxon>
        <taxon>Bacillota</taxon>
        <taxon>Bacilli</taxon>
        <taxon>Bacillales</taxon>
        <taxon>Bacillaceae</taxon>
        <taxon>Pontibacillus</taxon>
    </lineage>
</organism>
<keyword evidence="3" id="KW-1185">Reference proteome</keyword>
<name>A0A0A5I724_9BACI</name>
<evidence type="ECO:0000313" key="2">
    <source>
        <dbReference type="EMBL" id="KGX91637.1"/>
    </source>
</evidence>
<dbReference type="AlphaFoldDB" id="A0A0A5I724"/>
<dbReference type="InterPro" id="IPR025889">
    <property type="entry name" value="GSP17M-like_dom"/>
</dbReference>
<accession>A0A0A5I724</accession>
<gene>
    <name evidence="2" type="ORF">N781_03945</name>
</gene>